<keyword evidence="2" id="KW-0808">Transferase</keyword>
<dbReference type="SUPFAM" id="SSF75304">
    <property type="entry name" value="Amidase signature (AS) enzymes"/>
    <property type="match status" value="1"/>
</dbReference>
<dbReference type="RefSeq" id="WP_145615229.1">
    <property type="nucleotide sequence ID" value="NZ_JAYNFR010000010.1"/>
</dbReference>
<proteinExistence type="predicted"/>
<dbReference type="Proteomes" id="UP000316545">
    <property type="component" value="Unassembled WGS sequence"/>
</dbReference>
<dbReference type="InterPro" id="IPR000120">
    <property type="entry name" value="Amidase"/>
</dbReference>
<feature type="domain" description="Amidase" evidence="1">
    <location>
        <begin position="25"/>
        <end position="442"/>
    </location>
</feature>
<name>A0A560GDX0_9PROT</name>
<dbReference type="GO" id="GO:0016740">
    <property type="term" value="F:transferase activity"/>
    <property type="evidence" value="ECO:0007669"/>
    <property type="project" value="UniProtKB-KW"/>
</dbReference>
<protein>
    <submittedName>
        <fullName evidence="2">Aspartyl-tRNA(Asn)/glutamyl-tRNA(Gln) amidotransferase subunit A</fullName>
    </submittedName>
</protein>
<dbReference type="Gene3D" id="3.90.1300.10">
    <property type="entry name" value="Amidase signature (AS) domain"/>
    <property type="match status" value="1"/>
</dbReference>
<accession>A0A560GDX0</accession>
<dbReference type="PANTHER" id="PTHR11895">
    <property type="entry name" value="TRANSAMIDASE"/>
    <property type="match status" value="1"/>
</dbReference>
<dbReference type="InterPro" id="IPR023631">
    <property type="entry name" value="Amidase_dom"/>
</dbReference>
<dbReference type="EMBL" id="VITO01000001">
    <property type="protein sequence ID" value="TWB32113.1"/>
    <property type="molecule type" value="Genomic_DNA"/>
</dbReference>
<dbReference type="PANTHER" id="PTHR11895:SF173">
    <property type="entry name" value="GLUTAMYL-TRNA AMIDOTRANSFERASE SUBUNIT A"/>
    <property type="match status" value="1"/>
</dbReference>
<reference evidence="2 3" key="1">
    <citation type="submission" date="2019-06" db="EMBL/GenBank/DDBJ databases">
        <title>Genomic Encyclopedia of Type Strains, Phase IV (KMG-V): Genome sequencing to study the core and pangenomes of soil and plant-associated prokaryotes.</title>
        <authorList>
            <person name="Whitman W."/>
        </authorList>
    </citation>
    <scope>NUCLEOTIDE SEQUENCE [LARGE SCALE GENOMIC DNA]</scope>
    <source>
        <strain evidence="2 3">BR 11865</strain>
    </source>
</reference>
<evidence type="ECO:0000313" key="3">
    <source>
        <dbReference type="Proteomes" id="UP000316545"/>
    </source>
</evidence>
<dbReference type="AlphaFoldDB" id="A0A560GDX0"/>
<dbReference type="InterPro" id="IPR036928">
    <property type="entry name" value="AS_sf"/>
</dbReference>
<dbReference type="NCBIfam" id="NF005450">
    <property type="entry name" value="PRK07042.1"/>
    <property type="match status" value="1"/>
</dbReference>
<organism evidence="2 3">
    <name type="scientific">Nitrospirillum amazonense</name>
    <dbReference type="NCBI Taxonomy" id="28077"/>
    <lineage>
        <taxon>Bacteria</taxon>
        <taxon>Pseudomonadati</taxon>
        <taxon>Pseudomonadota</taxon>
        <taxon>Alphaproteobacteria</taxon>
        <taxon>Rhodospirillales</taxon>
        <taxon>Azospirillaceae</taxon>
        <taxon>Nitrospirillum</taxon>
    </lineage>
</organism>
<evidence type="ECO:0000313" key="2">
    <source>
        <dbReference type="EMBL" id="TWB32113.1"/>
    </source>
</evidence>
<dbReference type="Pfam" id="PF01425">
    <property type="entry name" value="Amidase"/>
    <property type="match status" value="1"/>
</dbReference>
<keyword evidence="3" id="KW-1185">Reference proteome</keyword>
<evidence type="ECO:0000259" key="1">
    <source>
        <dbReference type="Pfam" id="PF01425"/>
    </source>
</evidence>
<gene>
    <name evidence="2" type="ORF">FBZ88_101485</name>
</gene>
<comment type="caution">
    <text evidence="2">The sequence shown here is derived from an EMBL/GenBank/DDBJ whole genome shotgun (WGS) entry which is preliminary data.</text>
</comment>
<sequence>MTNLADLTATALSDAFAAGTLSPVEVMEAVLDRVERLEPLLHATYALDGDGALAAARLSEERWRKGAALGPLDGLPVTLKELIATRGVPKPMGTAAVELIPQPEDAPITARLREAGAIAFTKTTVPDYGMLSSGLSSFHPLTRNPWDLSRNPGGSSAGAGAAAAAGYGPLHVGTDIGGSVRLPAGWCGVFGFKPNNGRIPIDPPYMGRSAGPMTRTVDDAALLMTVISRPDARDFMSLPPADLPWRNLAGDVRGLRFGLMLDAGCGSPTEPEVAEAVTAAARLFEQAGAVVEPMAPFVTPEMFDGFDHFFRMRFWAETKDLPQDRYRKILPYIRAWVEPAAAYDAMTIYSGFSGLMAIREQGVRASQAYDYILSPVAPMPAFAAELPSPNNDPARPFDHIGFTMPFNMTEQPASSINCGYTSTGLPIGLQIVGRRFDDMGVLRVSRWFEDARGPQRPWSELSELLEGSAQVRGS</sequence>